<evidence type="ECO:0000313" key="2">
    <source>
        <dbReference type="EMBL" id="XCC57215.1"/>
    </source>
</evidence>
<dbReference type="SUPFAM" id="SSF52242">
    <property type="entry name" value="Cobalamin (vitamin B12)-binding domain"/>
    <property type="match status" value="1"/>
</dbReference>
<sequence>MDHLNLQTSKSNSTNEKEGRGWLKKFRLSALLPSLEPETMGGPSPHELAHLLNKTIEAQIIPRLLIQHCNTNQALASHNDEPISADDVKYFAELLINSSNEICMGYIKSLRLEGRSLNELYLQLIAPAARRMQCYWELDEHSFTTVTLALGRIQYIMQELSPDFRNEQNHHRSFSGKALLFAMPHSQHTMGVFMLSEFFTQAGWNICSTPSPSEEEILDLCSKEHFDVVGISISYELQWDKLQALIPQIRRASLNSQIGIMAGGALFNAKPELMDDCVADICTLSAADAVVAAENILKSRV</sequence>
<reference evidence="2" key="1">
    <citation type="submission" date="2022-06" db="EMBL/GenBank/DDBJ databases">
        <title>New Polynucleobacter species.</title>
        <authorList>
            <person name="Hahn M.W."/>
        </authorList>
    </citation>
    <scope>NUCLEOTIDE SEQUENCE</scope>
    <source>
        <strain evidence="2">UK-FUSCHL-C3</strain>
    </source>
</reference>
<name>A0AAU8A1B9_9BURK</name>
<dbReference type="RefSeq" id="WP_353438245.1">
    <property type="nucleotide sequence ID" value="NZ_CP099959.1"/>
</dbReference>
<dbReference type="AlphaFoldDB" id="A0AAU8A1B9"/>
<accession>A0AAU8A1B9</accession>
<dbReference type="InterPro" id="IPR006158">
    <property type="entry name" value="Cobalamin-bd"/>
</dbReference>
<dbReference type="EMBL" id="CP099959">
    <property type="protein sequence ID" value="XCC57215.1"/>
    <property type="molecule type" value="Genomic_DNA"/>
</dbReference>
<dbReference type="PROSITE" id="PS51332">
    <property type="entry name" value="B12_BINDING"/>
    <property type="match status" value="1"/>
</dbReference>
<dbReference type="Gene3D" id="3.40.50.280">
    <property type="entry name" value="Cobalamin-binding domain"/>
    <property type="match status" value="1"/>
</dbReference>
<feature type="domain" description="B12-binding" evidence="1">
    <location>
        <begin position="175"/>
        <end position="301"/>
    </location>
</feature>
<evidence type="ECO:0000259" key="1">
    <source>
        <dbReference type="PROSITE" id="PS51332"/>
    </source>
</evidence>
<dbReference type="GO" id="GO:0046872">
    <property type="term" value="F:metal ion binding"/>
    <property type="evidence" value="ECO:0007669"/>
    <property type="project" value="InterPro"/>
</dbReference>
<dbReference type="Pfam" id="PF02310">
    <property type="entry name" value="B12-binding"/>
    <property type="match status" value="1"/>
</dbReference>
<proteinExistence type="predicted"/>
<gene>
    <name evidence="2" type="ORF">NKE59_06885</name>
</gene>
<dbReference type="InterPro" id="IPR036724">
    <property type="entry name" value="Cobalamin-bd_sf"/>
</dbReference>
<protein>
    <submittedName>
        <fullName evidence="2">Cobalamin B12-binding domain-containing protein</fullName>
    </submittedName>
</protein>
<dbReference type="GO" id="GO:0031419">
    <property type="term" value="F:cobalamin binding"/>
    <property type="evidence" value="ECO:0007669"/>
    <property type="project" value="InterPro"/>
</dbReference>
<organism evidence="2">
    <name type="scientific">Polynucleobacter sp. UK-FUSCHL-C3</name>
    <dbReference type="NCBI Taxonomy" id="2955208"/>
    <lineage>
        <taxon>Bacteria</taxon>
        <taxon>Pseudomonadati</taxon>
        <taxon>Pseudomonadota</taxon>
        <taxon>Betaproteobacteria</taxon>
        <taxon>Burkholderiales</taxon>
        <taxon>Burkholderiaceae</taxon>
        <taxon>Polynucleobacter</taxon>
    </lineage>
</organism>